<name>W5M6L0_LEPOC</name>
<keyword evidence="3" id="KW-1185">Reference proteome</keyword>
<accession>W5M6L0</accession>
<dbReference type="PANTHER" id="PTHR33504:SF1">
    <property type="entry name" value="FAMILY WITH SEQUENCE SIMILARITY 90, MEMBER A1B"/>
    <property type="match status" value="1"/>
</dbReference>
<dbReference type="eggNOG" id="ENOG502QUVK">
    <property type="taxonomic scope" value="Eukaryota"/>
</dbReference>
<sequence>MDLGAAARRIQRRWRSHRDRRLFRLLKHTVCAAEHCLTPEVLRKVSPREAELLRDPSLQCTVRFRFCGSEFPPVIVFKIFHHRGGGKYFSGSAIRPASEAASDACRMMGRRAFFSQLRLDNAQRARWRIVDVADVTCAKDYMQYNSHLDETPACLGGRENTWRTLSLEGLRRTPLACPADPALLGALWHNSKTDWSVLFAPRRVSVAVSIGACPCLRRSPAVPPSSVASVRRPGPPQPVSAKPSSRRSSRARHTAAKMRDLYSLQRDRKKDEEERASPHVAVLAELQDVIPADIPGDKARFSEEEWEEEAERLYSWTKQLSLDDLGMASPACTPEKI</sequence>
<dbReference type="Proteomes" id="UP000018468">
    <property type="component" value="Linkage group LG3"/>
</dbReference>
<reference evidence="3" key="1">
    <citation type="submission" date="2011-12" db="EMBL/GenBank/DDBJ databases">
        <title>The Draft Genome of Lepisosteus oculatus.</title>
        <authorList>
            <consortium name="The Broad Institute Genome Assembly &amp; Analysis Group"/>
            <consortium name="Computational R&amp;D Group"/>
            <consortium name="and Sequencing Platform"/>
            <person name="Di Palma F."/>
            <person name="Alfoldi J."/>
            <person name="Johnson J."/>
            <person name="Berlin A."/>
            <person name="Gnerre S."/>
            <person name="Jaffe D."/>
            <person name="MacCallum I."/>
            <person name="Young S."/>
            <person name="Walker B.J."/>
            <person name="Lander E.S."/>
            <person name="Lindblad-Toh K."/>
        </authorList>
    </citation>
    <scope>NUCLEOTIDE SEQUENCE [LARGE SCALE GENOMIC DNA]</scope>
</reference>
<dbReference type="PANTHER" id="PTHR33504">
    <property type="entry name" value="NADH DEHYDROGENASE (UBIQUINONE) 1 BETA SUBCOMPLEX, 4"/>
    <property type="match status" value="1"/>
</dbReference>
<evidence type="ECO:0000313" key="2">
    <source>
        <dbReference type="Ensembl" id="ENSLOCP00000004018.1"/>
    </source>
</evidence>
<dbReference type="PROSITE" id="PS50096">
    <property type="entry name" value="IQ"/>
    <property type="match status" value="1"/>
</dbReference>
<dbReference type="Ensembl" id="ENSLOCT00000004026.1">
    <property type="protein sequence ID" value="ENSLOCP00000004018.1"/>
    <property type="gene ID" value="ENSLOCG00000003394.1"/>
</dbReference>
<reference evidence="2" key="2">
    <citation type="submission" date="2025-08" db="UniProtKB">
        <authorList>
            <consortium name="Ensembl"/>
        </authorList>
    </citation>
    <scope>IDENTIFICATION</scope>
</reference>
<protein>
    <submittedName>
        <fullName evidence="2">Uncharacterized protein</fullName>
    </submittedName>
</protein>
<dbReference type="HOGENOM" id="CLU_065443_0_0_1"/>
<dbReference type="EMBL" id="AHAT01003228">
    <property type="status" value="NOT_ANNOTATED_CDS"/>
    <property type="molecule type" value="Genomic_DNA"/>
</dbReference>
<reference evidence="2" key="3">
    <citation type="submission" date="2025-09" db="UniProtKB">
        <authorList>
            <consortium name="Ensembl"/>
        </authorList>
    </citation>
    <scope>IDENTIFICATION</scope>
</reference>
<dbReference type="OMA" id="NYWRRLN"/>
<feature type="compositionally biased region" description="Basic and acidic residues" evidence="1">
    <location>
        <begin position="257"/>
        <end position="277"/>
    </location>
</feature>
<feature type="region of interest" description="Disordered" evidence="1">
    <location>
        <begin position="220"/>
        <end position="278"/>
    </location>
</feature>
<evidence type="ECO:0000313" key="3">
    <source>
        <dbReference type="Proteomes" id="UP000018468"/>
    </source>
</evidence>
<feature type="compositionally biased region" description="Low complexity" evidence="1">
    <location>
        <begin position="220"/>
        <end position="232"/>
    </location>
</feature>
<proteinExistence type="predicted"/>
<feature type="compositionally biased region" description="Basic residues" evidence="1">
    <location>
        <begin position="244"/>
        <end position="256"/>
    </location>
</feature>
<evidence type="ECO:0000256" key="1">
    <source>
        <dbReference type="SAM" id="MobiDB-lite"/>
    </source>
</evidence>
<dbReference type="Bgee" id="ENSLOCG00000003394">
    <property type="expression patterns" value="Expressed in testis and 13 other cell types or tissues"/>
</dbReference>
<dbReference type="InParanoid" id="W5M6L0"/>
<dbReference type="AlphaFoldDB" id="W5M6L0"/>
<organism evidence="2 3">
    <name type="scientific">Lepisosteus oculatus</name>
    <name type="common">Spotted gar</name>
    <dbReference type="NCBI Taxonomy" id="7918"/>
    <lineage>
        <taxon>Eukaryota</taxon>
        <taxon>Metazoa</taxon>
        <taxon>Chordata</taxon>
        <taxon>Craniata</taxon>
        <taxon>Vertebrata</taxon>
        <taxon>Euteleostomi</taxon>
        <taxon>Actinopterygii</taxon>
        <taxon>Neopterygii</taxon>
        <taxon>Holostei</taxon>
        <taxon>Semionotiformes</taxon>
        <taxon>Lepisosteidae</taxon>
        <taxon>Lepisosteus</taxon>
    </lineage>
</organism>
<dbReference type="GeneTree" id="ENSGT00940000167353"/>